<dbReference type="PANTHER" id="PTHR38402">
    <property type="entry name" value="MITOCHONDRIAL OUTER MEMBRANE PROTEIN OM14"/>
    <property type="match status" value="1"/>
</dbReference>
<accession>A0A162I2Y2</accession>
<dbReference type="PANTHER" id="PTHR38402:SF1">
    <property type="entry name" value="MITOCHONDRIAL OUTER MEMBRANE PROTEIN OM14"/>
    <property type="match status" value="1"/>
</dbReference>
<evidence type="ECO:0000313" key="5">
    <source>
        <dbReference type="Proteomes" id="UP000078544"/>
    </source>
</evidence>
<feature type="compositionally biased region" description="Low complexity" evidence="1">
    <location>
        <begin position="303"/>
        <end position="324"/>
    </location>
</feature>
<organism evidence="4 5">
    <name type="scientific">Moelleriella libera RCEF 2490</name>
    <dbReference type="NCBI Taxonomy" id="1081109"/>
    <lineage>
        <taxon>Eukaryota</taxon>
        <taxon>Fungi</taxon>
        <taxon>Dikarya</taxon>
        <taxon>Ascomycota</taxon>
        <taxon>Pezizomycotina</taxon>
        <taxon>Sordariomycetes</taxon>
        <taxon>Hypocreomycetidae</taxon>
        <taxon>Hypocreales</taxon>
        <taxon>Clavicipitaceae</taxon>
        <taxon>Moelleriella</taxon>
    </lineage>
</organism>
<feature type="domain" description="Myb/SANT-like" evidence="3">
    <location>
        <begin position="29"/>
        <end position="123"/>
    </location>
</feature>
<dbReference type="STRING" id="1081109.A0A162I2Y2"/>
<keyword evidence="5" id="KW-1185">Reference proteome</keyword>
<feature type="region of interest" description="Disordered" evidence="1">
    <location>
        <begin position="154"/>
        <end position="329"/>
    </location>
</feature>
<feature type="compositionally biased region" description="Pro residues" evidence="1">
    <location>
        <begin position="211"/>
        <end position="221"/>
    </location>
</feature>
<dbReference type="OrthoDB" id="5307821at2759"/>
<evidence type="ECO:0000259" key="3">
    <source>
        <dbReference type="Pfam" id="PF12776"/>
    </source>
</evidence>
<dbReference type="GO" id="GO:0006626">
    <property type="term" value="P:protein targeting to mitochondrion"/>
    <property type="evidence" value="ECO:0007669"/>
    <property type="project" value="TreeGrafter"/>
</dbReference>
<gene>
    <name evidence="4" type="ORF">AAL_08274</name>
</gene>
<dbReference type="Proteomes" id="UP000078544">
    <property type="component" value="Unassembled WGS sequence"/>
</dbReference>
<feature type="region of interest" description="Disordered" evidence="1">
    <location>
        <begin position="1"/>
        <end position="24"/>
    </location>
</feature>
<feature type="transmembrane region" description="Helical" evidence="2">
    <location>
        <begin position="516"/>
        <end position="534"/>
    </location>
</feature>
<dbReference type="EMBL" id="AZGY01000033">
    <property type="protein sequence ID" value="KZZ87943.1"/>
    <property type="molecule type" value="Genomic_DNA"/>
</dbReference>
<feature type="region of interest" description="Disordered" evidence="1">
    <location>
        <begin position="456"/>
        <end position="493"/>
    </location>
</feature>
<protein>
    <recommendedName>
        <fullName evidence="3">Myb/SANT-like domain-containing protein</fullName>
    </recommendedName>
</protein>
<keyword evidence="2" id="KW-0812">Transmembrane</keyword>
<keyword evidence="2" id="KW-1133">Transmembrane helix</keyword>
<sequence>MSEDDGDLLGPDGPGSSRVDRDRRAPRFSWTPAYETTFFRSLCDSVQLGLRENSSFKAEAWERAAQALQESHGAYPAKSHLINKSDNARKRFRLWRGLREHPDFMYNPVSKTVTASEDVWKAHIEKEPLSRALRGRPFDHEEYMEILYSDVIGSGGAPKRIMKPRRRADGQPGEEPEMPGSGVLSLHSETAGGQIAQESPVPASTSSTQPPSGPAPTPAPQAKPTSTTLPPRSAFTQPSALTPPDEPALQAKKRALSTSHNDDAFGATSPSLGLKPVNAPSTMASPEKRPRLPSRSESGPNLAGTPNSATPGPPATSTESPAPAMLDGVPLPSSPPDRAIGVAPSDFLKATVNTRWREKALEMFFQEFADEDMDLQIRIAETVLTDENRALVSSNFKLPNMSYASVAASGPRQTPQEAAAPQPVEVVTSETASTASLIDVDVPGVRTVPADFLEQDVQTETQAERIEREAEASSAKKKAESAKKRTGAAASSAAKKARSTDNWLISQFSSLSDGSAGALAIANLAAIVGVSSYLGYKAWGLYERGRLDWKSAGVGFGILAGVGAVEAVLGRYLYKGKGQGKKTGGS</sequence>
<feature type="transmembrane region" description="Helical" evidence="2">
    <location>
        <begin position="554"/>
        <end position="574"/>
    </location>
</feature>
<keyword evidence="2" id="KW-0472">Membrane</keyword>
<evidence type="ECO:0000313" key="4">
    <source>
        <dbReference type="EMBL" id="KZZ87943.1"/>
    </source>
</evidence>
<comment type="caution">
    <text evidence="4">The sequence shown here is derived from an EMBL/GenBank/DDBJ whole genome shotgun (WGS) entry which is preliminary data.</text>
</comment>
<name>A0A162I2Y2_9HYPO</name>
<dbReference type="Pfam" id="PF12776">
    <property type="entry name" value="Myb_DNA-bind_3"/>
    <property type="match status" value="1"/>
</dbReference>
<feature type="compositionally biased region" description="Basic and acidic residues" evidence="1">
    <location>
        <begin position="462"/>
        <end position="471"/>
    </location>
</feature>
<evidence type="ECO:0000256" key="2">
    <source>
        <dbReference type="SAM" id="Phobius"/>
    </source>
</evidence>
<dbReference type="AlphaFoldDB" id="A0A162I2Y2"/>
<dbReference type="GO" id="GO:1990593">
    <property type="term" value="F:nascent polypeptide-associated complex binding"/>
    <property type="evidence" value="ECO:0007669"/>
    <property type="project" value="InterPro"/>
</dbReference>
<dbReference type="InterPro" id="IPR024752">
    <property type="entry name" value="Myb/SANT-like_dom"/>
</dbReference>
<feature type="compositionally biased region" description="Low complexity" evidence="1">
    <location>
        <begin position="199"/>
        <end position="210"/>
    </location>
</feature>
<dbReference type="InterPro" id="IPR039454">
    <property type="entry name" value="OM14"/>
</dbReference>
<dbReference type="GO" id="GO:0005741">
    <property type="term" value="C:mitochondrial outer membrane"/>
    <property type="evidence" value="ECO:0007669"/>
    <property type="project" value="InterPro"/>
</dbReference>
<evidence type="ECO:0000256" key="1">
    <source>
        <dbReference type="SAM" id="MobiDB-lite"/>
    </source>
</evidence>
<proteinExistence type="predicted"/>
<reference evidence="4 5" key="1">
    <citation type="journal article" date="2016" name="Genome Biol. Evol.">
        <title>Divergent and convergent evolution of fungal pathogenicity.</title>
        <authorList>
            <person name="Shang Y."/>
            <person name="Xiao G."/>
            <person name="Zheng P."/>
            <person name="Cen K."/>
            <person name="Zhan S."/>
            <person name="Wang C."/>
        </authorList>
    </citation>
    <scope>NUCLEOTIDE SEQUENCE [LARGE SCALE GENOMIC DNA]</scope>
    <source>
        <strain evidence="4 5">RCEF 2490</strain>
    </source>
</reference>